<accession>A0A2T2WS46</accession>
<evidence type="ECO:0000313" key="1">
    <source>
        <dbReference type="EMBL" id="PSR25059.1"/>
    </source>
</evidence>
<gene>
    <name evidence="1" type="ORF">C7B43_17650</name>
</gene>
<dbReference type="AlphaFoldDB" id="A0A2T2WS46"/>
<name>A0A2T2WS46_9FIRM</name>
<protein>
    <submittedName>
        <fullName evidence="1">Uncharacterized protein</fullName>
    </submittedName>
</protein>
<dbReference type="Proteomes" id="UP000242699">
    <property type="component" value="Unassembled WGS sequence"/>
</dbReference>
<evidence type="ECO:0000313" key="2">
    <source>
        <dbReference type="Proteomes" id="UP000242699"/>
    </source>
</evidence>
<dbReference type="EMBL" id="PXYT01000061">
    <property type="protein sequence ID" value="PSR25059.1"/>
    <property type="molecule type" value="Genomic_DNA"/>
</dbReference>
<sequence length="104" mass="11562">MEILDGIEASDVLHVYLYRQPFEGVSREQPWSAVRYDVRTLGQDISFIHATLAICTSKKTVLPRLVGGSIIKPGRACLVNDLKWAIHIFKMPAAILDPAAVWAT</sequence>
<organism evidence="1 2">
    <name type="scientific">Sulfobacillus benefaciens</name>
    <dbReference type="NCBI Taxonomy" id="453960"/>
    <lineage>
        <taxon>Bacteria</taxon>
        <taxon>Bacillati</taxon>
        <taxon>Bacillota</taxon>
        <taxon>Clostridia</taxon>
        <taxon>Eubacteriales</taxon>
        <taxon>Clostridiales Family XVII. Incertae Sedis</taxon>
        <taxon>Sulfobacillus</taxon>
    </lineage>
</organism>
<reference evidence="1 2" key="1">
    <citation type="journal article" date="2014" name="BMC Genomics">
        <title>Comparison of environmental and isolate Sulfobacillus genomes reveals diverse carbon, sulfur, nitrogen, and hydrogen metabolisms.</title>
        <authorList>
            <person name="Justice N.B."/>
            <person name="Norman A."/>
            <person name="Brown C.T."/>
            <person name="Singh A."/>
            <person name="Thomas B.C."/>
            <person name="Banfield J.F."/>
        </authorList>
    </citation>
    <scope>NUCLEOTIDE SEQUENCE [LARGE SCALE GENOMIC DNA]</scope>
    <source>
        <strain evidence="1">AMDSBA1</strain>
    </source>
</reference>
<proteinExistence type="predicted"/>
<comment type="caution">
    <text evidence="1">The sequence shown here is derived from an EMBL/GenBank/DDBJ whole genome shotgun (WGS) entry which is preliminary data.</text>
</comment>